<comment type="caution">
    <text evidence="3">The sequence shown here is derived from an EMBL/GenBank/DDBJ whole genome shotgun (WGS) entry which is preliminary data.</text>
</comment>
<dbReference type="InterPro" id="IPR039989">
    <property type="entry name" value="NUDT9"/>
</dbReference>
<dbReference type="Proteomes" id="UP000326759">
    <property type="component" value="Unassembled WGS sequence"/>
</dbReference>
<evidence type="ECO:0000256" key="1">
    <source>
        <dbReference type="SAM" id="Coils"/>
    </source>
</evidence>
<dbReference type="EMBL" id="SEYY01021235">
    <property type="protein sequence ID" value="KAB7496574.1"/>
    <property type="molecule type" value="Genomic_DNA"/>
</dbReference>
<sequence>MKLMGKSTENLHEGKYEIVSGRPRNYRGRTGITGRGCLGRWGPNHAADPVVTRWKVDASGNFEANGESSKKILQFVSIKRRDCGEWAIPGGMVDPGEKVTSTLLREFMEEAMNSLEMNDVEIQNTEKELKELFDKGNEIYSGYVDDPRNTDNAWMETVAYNFHENNREGLLYKLPLTAGDDAESVKWVDLSQSLTLYASHKEILQKVVENLDAHW</sequence>
<gene>
    <name evidence="3" type="primary">NUDT9</name>
    <name evidence="3" type="ORF">Anas_10245</name>
</gene>
<name>A0A5N5SR04_9CRUS</name>
<dbReference type="AlphaFoldDB" id="A0A5N5SR04"/>
<keyword evidence="4" id="KW-1185">Reference proteome</keyword>
<keyword evidence="1" id="KW-0175">Coiled coil</keyword>
<evidence type="ECO:0000313" key="4">
    <source>
        <dbReference type="Proteomes" id="UP000326759"/>
    </source>
</evidence>
<dbReference type="OrthoDB" id="9972248at2759"/>
<dbReference type="FunFam" id="3.90.79.10:FF:000021">
    <property type="entry name" value="ADP-ribose pyrophosphatase, mitochondrial isoform X1"/>
    <property type="match status" value="1"/>
</dbReference>
<protein>
    <submittedName>
        <fullName evidence="3">ADP-ribose pyrophosphatase, mitochondrial</fullName>
    </submittedName>
</protein>
<dbReference type="CDD" id="cd03670">
    <property type="entry name" value="NUDIX_ADPRase_Nudt9"/>
    <property type="match status" value="1"/>
</dbReference>
<dbReference type="GO" id="GO:0047631">
    <property type="term" value="F:ADP-ribose diphosphatase activity"/>
    <property type="evidence" value="ECO:0007669"/>
    <property type="project" value="InterPro"/>
</dbReference>
<dbReference type="PANTHER" id="PTHR13030:SF8">
    <property type="entry name" value="ADP-RIBOSE PYROPHOSPHATASE, MITOCHONDRIAL"/>
    <property type="match status" value="1"/>
</dbReference>
<organism evidence="3 4">
    <name type="scientific">Armadillidium nasatum</name>
    <dbReference type="NCBI Taxonomy" id="96803"/>
    <lineage>
        <taxon>Eukaryota</taxon>
        <taxon>Metazoa</taxon>
        <taxon>Ecdysozoa</taxon>
        <taxon>Arthropoda</taxon>
        <taxon>Crustacea</taxon>
        <taxon>Multicrustacea</taxon>
        <taxon>Malacostraca</taxon>
        <taxon>Eumalacostraca</taxon>
        <taxon>Peracarida</taxon>
        <taxon>Isopoda</taxon>
        <taxon>Oniscidea</taxon>
        <taxon>Crinocheta</taxon>
        <taxon>Armadillidiidae</taxon>
        <taxon>Armadillidium</taxon>
    </lineage>
</organism>
<accession>A0A5N5SR04</accession>
<dbReference type="SUPFAM" id="SSF55811">
    <property type="entry name" value="Nudix"/>
    <property type="match status" value="1"/>
</dbReference>
<reference evidence="3 4" key="1">
    <citation type="journal article" date="2019" name="PLoS Biol.">
        <title>Sex chromosomes control vertical transmission of feminizing Wolbachia symbionts in an isopod.</title>
        <authorList>
            <person name="Becking T."/>
            <person name="Chebbi M.A."/>
            <person name="Giraud I."/>
            <person name="Moumen B."/>
            <person name="Laverre T."/>
            <person name="Caubet Y."/>
            <person name="Peccoud J."/>
            <person name="Gilbert C."/>
            <person name="Cordaux R."/>
        </authorList>
    </citation>
    <scope>NUCLEOTIDE SEQUENCE [LARGE SCALE GENOMIC DNA]</scope>
    <source>
        <strain evidence="3">ANa2</strain>
        <tissue evidence="3">Whole body excluding digestive tract and cuticle</tissue>
    </source>
</reference>
<dbReference type="InterPro" id="IPR000086">
    <property type="entry name" value="NUDIX_hydrolase_dom"/>
</dbReference>
<dbReference type="Pfam" id="PF00293">
    <property type="entry name" value="NUDIX"/>
    <property type="match status" value="1"/>
</dbReference>
<feature type="domain" description="Nudix hydrolase" evidence="2">
    <location>
        <begin position="54"/>
        <end position="210"/>
    </location>
</feature>
<dbReference type="Gene3D" id="3.90.79.10">
    <property type="entry name" value="Nucleoside Triphosphate Pyrophosphohydrolase"/>
    <property type="match status" value="1"/>
</dbReference>
<dbReference type="InterPro" id="IPR015797">
    <property type="entry name" value="NUDIX_hydrolase-like_dom_sf"/>
</dbReference>
<evidence type="ECO:0000259" key="2">
    <source>
        <dbReference type="PROSITE" id="PS51462"/>
    </source>
</evidence>
<dbReference type="PANTHER" id="PTHR13030">
    <property type="entry name" value="NUDIX HYDROLASE"/>
    <property type="match status" value="1"/>
</dbReference>
<proteinExistence type="predicted"/>
<evidence type="ECO:0000313" key="3">
    <source>
        <dbReference type="EMBL" id="KAB7496574.1"/>
    </source>
</evidence>
<feature type="coiled-coil region" evidence="1">
    <location>
        <begin position="108"/>
        <end position="135"/>
    </location>
</feature>
<dbReference type="PROSITE" id="PS51462">
    <property type="entry name" value="NUDIX"/>
    <property type="match status" value="1"/>
</dbReference>
<dbReference type="Pfam" id="PF25969">
    <property type="entry name" value="NUDT9_N"/>
    <property type="match status" value="1"/>
</dbReference>